<proteinExistence type="predicted"/>
<evidence type="ECO:0000313" key="6">
    <source>
        <dbReference type="Proteomes" id="UP000014760"/>
    </source>
</evidence>
<dbReference type="Proteomes" id="UP000014760">
    <property type="component" value="Unassembled WGS sequence"/>
</dbReference>
<keyword evidence="1" id="KW-0732">Signal</keyword>
<evidence type="ECO:0000259" key="3">
    <source>
        <dbReference type="PROSITE" id="PS50222"/>
    </source>
</evidence>
<dbReference type="EnsemblMetazoa" id="CapteT188396">
    <property type="protein sequence ID" value="CapteP188396"/>
    <property type="gene ID" value="CapteG188396"/>
</dbReference>
<organism evidence="4">
    <name type="scientific">Capitella teleta</name>
    <name type="common">Polychaete worm</name>
    <dbReference type="NCBI Taxonomy" id="283909"/>
    <lineage>
        <taxon>Eukaryota</taxon>
        <taxon>Metazoa</taxon>
        <taxon>Spiralia</taxon>
        <taxon>Lophotrochozoa</taxon>
        <taxon>Annelida</taxon>
        <taxon>Polychaeta</taxon>
        <taxon>Sedentaria</taxon>
        <taxon>Scolecida</taxon>
        <taxon>Capitellidae</taxon>
        <taxon>Capitella</taxon>
    </lineage>
</organism>
<dbReference type="InterPro" id="IPR002048">
    <property type="entry name" value="EF_hand_dom"/>
</dbReference>
<dbReference type="HOGENOM" id="CLU_1442382_0_0_1"/>
<reference evidence="4 6" key="2">
    <citation type="journal article" date="2013" name="Nature">
        <title>Insights into bilaterian evolution from three spiralian genomes.</title>
        <authorList>
            <person name="Simakov O."/>
            <person name="Marletaz F."/>
            <person name="Cho S.J."/>
            <person name="Edsinger-Gonzales E."/>
            <person name="Havlak P."/>
            <person name="Hellsten U."/>
            <person name="Kuo D.H."/>
            <person name="Larsson T."/>
            <person name="Lv J."/>
            <person name="Arendt D."/>
            <person name="Savage R."/>
            <person name="Osoegawa K."/>
            <person name="de Jong P."/>
            <person name="Grimwood J."/>
            <person name="Chapman J.A."/>
            <person name="Shapiro H."/>
            <person name="Aerts A."/>
            <person name="Otillar R.P."/>
            <person name="Terry A.Y."/>
            <person name="Boore J.L."/>
            <person name="Grigoriev I.V."/>
            <person name="Lindberg D.R."/>
            <person name="Seaver E.C."/>
            <person name="Weisblat D.A."/>
            <person name="Putnam N.H."/>
            <person name="Rokhsar D.S."/>
        </authorList>
    </citation>
    <scope>NUCLEOTIDE SEQUENCE</scope>
    <source>
        <strain evidence="4 6">I ESC-2004</strain>
    </source>
</reference>
<evidence type="ECO:0000256" key="1">
    <source>
        <dbReference type="ARBA" id="ARBA00022729"/>
    </source>
</evidence>
<dbReference type="PROSITE" id="PS50222">
    <property type="entry name" value="EF_HAND_2"/>
    <property type="match status" value="2"/>
</dbReference>
<dbReference type="InterPro" id="IPR052110">
    <property type="entry name" value="MCFD2-like"/>
</dbReference>
<dbReference type="InterPro" id="IPR011992">
    <property type="entry name" value="EF-hand-dom_pair"/>
</dbReference>
<sequence length="188" mass="22094">MACIQSPLWCACVLIGLADGLGKVLRLVILHSWSPMLTQLLVDFLIHECKILQVASSTGLMHNVKRYDDVDMNFFKGIYHRPHWIKDDHHFRDHIEELIYFFDDHDFDQNARMDALELLKAMYHEELHRIDDLSPEELLEFPLTWNLTEATAIIDRALAIYDDNQDGYFTWAEFRVAALKMKLVDFEI</sequence>
<feature type="domain" description="EF-hand" evidence="3">
    <location>
        <begin position="93"/>
        <end position="128"/>
    </location>
</feature>
<protein>
    <recommendedName>
        <fullName evidence="3">EF-hand domain-containing protein</fullName>
    </recommendedName>
</protein>
<dbReference type="OrthoDB" id="289247at2759"/>
<dbReference type="GO" id="GO:0005509">
    <property type="term" value="F:calcium ion binding"/>
    <property type="evidence" value="ECO:0007669"/>
    <property type="project" value="InterPro"/>
</dbReference>
<dbReference type="SUPFAM" id="SSF47473">
    <property type="entry name" value="EF-hand"/>
    <property type="match status" value="1"/>
</dbReference>
<keyword evidence="6" id="KW-1185">Reference proteome</keyword>
<evidence type="ECO:0000313" key="4">
    <source>
        <dbReference type="EMBL" id="ELT96578.1"/>
    </source>
</evidence>
<dbReference type="PANTHER" id="PTHR23104">
    <property type="entry name" value="MULTIPLE COAGULATION FACTOR DEFICIENCY PROTEIN 2 NEURAL STEM CELL DERIVED NEURONAL SURVIVAL PROTEIN"/>
    <property type="match status" value="1"/>
</dbReference>
<feature type="domain" description="EF-hand" evidence="3">
    <location>
        <begin position="149"/>
        <end position="184"/>
    </location>
</feature>
<reference evidence="5" key="3">
    <citation type="submission" date="2015-06" db="UniProtKB">
        <authorList>
            <consortium name="EnsemblMetazoa"/>
        </authorList>
    </citation>
    <scope>IDENTIFICATION</scope>
</reference>
<keyword evidence="2" id="KW-0677">Repeat</keyword>
<gene>
    <name evidence="4" type="ORF">CAPTEDRAFT_188396</name>
</gene>
<evidence type="ECO:0000256" key="2">
    <source>
        <dbReference type="ARBA" id="ARBA00022737"/>
    </source>
</evidence>
<dbReference type="PANTHER" id="PTHR23104:SF1">
    <property type="entry name" value="EF-HAND DOMAIN-CONTAINING PROTEIN"/>
    <property type="match status" value="1"/>
</dbReference>
<reference evidence="6" key="1">
    <citation type="submission" date="2012-12" db="EMBL/GenBank/DDBJ databases">
        <authorList>
            <person name="Hellsten U."/>
            <person name="Grimwood J."/>
            <person name="Chapman J.A."/>
            <person name="Shapiro H."/>
            <person name="Aerts A."/>
            <person name="Otillar R.P."/>
            <person name="Terry A.Y."/>
            <person name="Boore J.L."/>
            <person name="Simakov O."/>
            <person name="Marletaz F."/>
            <person name="Cho S.-J."/>
            <person name="Edsinger-Gonzales E."/>
            <person name="Havlak P."/>
            <person name="Kuo D.-H."/>
            <person name="Larsson T."/>
            <person name="Lv J."/>
            <person name="Arendt D."/>
            <person name="Savage R."/>
            <person name="Osoegawa K."/>
            <person name="de Jong P."/>
            <person name="Lindberg D.R."/>
            <person name="Seaver E.C."/>
            <person name="Weisblat D.A."/>
            <person name="Putnam N.H."/>
            <person name="Grigoriev I.V."/>
            <person name="Rokhsar D.S."/>
        </authorList>
    </citation>
    <scope>NUCLEOTIDE SEQUENCE</scope>
    <source>
        <strain evidence="6">I ESC-2004</strain>
    </source>
</reference>
<evidence type="ECO:0000313" key="5">
    <source>
        <dbReference type="EnsemblMetazoa" id="CapteP188396"/>
    </source>
</evidence>
<dbReference type="EMBL" id="KB308794">
    <property type="protein sequence ID" value="ELT96578.1"/>
    <property type="molecule type" value="Genomic_DNA"/>
</dbReference>
<dbReference type="Gene3D" id="1.10.238.10">
    <property type="entry name" value="EF-hand"/>
    <property type="match status" value="1"/>
</dbReference>
<dbReference type="AlphaFoldDB" id="R7TRN4"/>
<accession>R7TRN4</accession>
<dbReference type="EMBL" id="AMQN01011278">
    <property type="status" value="NOT_ANNOTATED_CDS"/>
    <property type="molecule type" value="Genomic_DNA"/>
</dbReference>
<name>R7TRN4_CAPTE</name>